<keyword evidence="2" id="KW-1185">Reference proteome</keyword>
<protein>
    <submittedName>
        <fullName evidence="1">Uncharacterized protein</fullName>
    </submittedName>
</protein>
<organism evidence="1 2">
    <name type="scientific">Naganishia friedmannii</name>
    <dbReference type="NCBI Taxonomy" id="89922"/>
    <lineage>
        <taxon>Eukaryota</taxon>
        <taxon>Fungi</taxon>
        <taxon>Dikarya</taxon>
        <taxon>Basidiomycota</taxon>
        <taxon>Agaricomycotina</taxon>
        <taxon>Tremellomycetes</taxon>
        <taxon>Filobasidiales</taxon>
        <taxon>Filobasidiaceae</taxon>
        <taxon>Naganishia</taxon>
    </lineage>
</organism>
<evidence type="ECO:0000313" key="2">
    <source>
        <dbReference type="Proteomes" id="UP001227268"/>
    </source>
</evidence>
<proteinExistence type="predicted"/>
<sequence>MIRLRQVSVSFPPPSPSSYPTPPPAHASSTTKHGQLPATRKTYLVPSGLVTYPPTSTATEDEVLDVGVTKNMREAVGRSVGKSKYVLCRADTFSAPLGRKKDRKSLGQESEISPLIVEQITEQLQQRVLVELQNQRKRRGEVYDCVGEAGEFEALTSQEQVDVLERSRIPPRLAERGIYAFLDLRDAAAAAAPTATPPRNKAEELRYSDVPILYLQQQTDVATNPGQGNNSSLMTKSTADSRSRSKSIVETMEGELTAVPLFKIGSTLLGDSLHQSRKLLHGAIQPSHNLQEEQQQSTTAMIALCSPLNHNHSQVEISEALESNSFERGTTEGTAGVKLSKEGSTDGIPLFIALWRLRLWSGMGWTVSDTIPTPTTTSARDKKMKKDNLDGQTRHIDVEAEREEGYKVREQTLGQVVQGFQVVQGVMHGKWM</sequence>
<evidence type="ECO:0000313" key="1">
    <source>
        <dbReference type="EMBL" id="KAJ9095244.1"/>
    </source>
</evidence>
<accession>A0ACC2V7A7</accession>
<comment type="caution">
    <text evidence="1">The sequence shown here is derived from an EMBL/GenBank/DDBJ whole genome shotgun (WGS) entry which is preliminary data.</text>
</comment>
<dbReference type="Proteomes" id="UP001227268">
    <property type="component" value="Unassembled WGS sequence"/>
</dbReference>
<reference evidence="1" key="1">
    <citation type="submission" date="2023-04" db="EMBL/GenBank/DDBJ databases">
        <title>Draft Genome sequencing of Naganishia species isolated from polar environments using Oxford Nanopore Technology.</title>
        <authorList>
            <person name="Leo P."/>
            <person name="Venkateswaran K."/>
        </authorList>
    </citation>
    <scope>NUCLEOTIDE SEQUENCE</scope>
    <source>
        <strain evidence="1">MNA-CCFEE 5423</strain>
    </source>
</reference>
<dbReference type="EMBL" id="JASBWT010000022">
    <property type="protein sequence ID" value="KAJ9095244.1"/>
    <property type="molecule type" value="Genomic_DNA"/>
</dbReference>
<name>A0ACC2V7A7_9TREE</name>
<gene>
    <name evidence="1" type="ORF">QFC21_005610</name>
</gene>